<proteinExistence type="predicted"/>
<dbReference type="EMBL" id="KN831983">
    <property type="protein sequence ID" value="KIO02099.1"/>
    <property type="molecule type" value="Genomic_DNA"/>
</dbReference>
<gene>
    <name evidence="2" type="ORF">M404DRAFT_712613</name>
</gene>
<dbReference type="AlphaFoldDB" id="A0A0C3P490"/>
<evidence type="ECO:0000313" key="3">
    <source>
        <dbReference type="Proteomes" id="UP000054217"/>
    </source>
</evidence>
<dbReference type="Proteomes" id="UP000054217">
    <property type="component" value="Unassembled WGS sequence"/>
</dbReference>
<dbReference type="InParanoid" id="A0A0C3P490"/>
<sequence length="93" mass="10124">MSGRVVTNSHSMSGVDGSDLHGPPGDSLGEEGRGGVDDWLAEAVRAVGRLTPNSRGASRVSHLSVLTDLHKRRDLLRDHFRFDACSHRRSSYV</sequence>
<keyword evidence="3" id="KW-1185">Reference proteome</keyword>
<organism evidence="2 3">
    <name type="scientific">Pisolithus tinctorius Marx 270</name>
    <dbReference type="NCBI Taxonomy" id="870435"/>
    <lineage>
        <taxon>Eukaryota</taxon>
        <taxon>Fungi</taxon>
        <taxon>Dikarya</taxon>
        <taxon>Basidiomycota</taxon>
        <taxon>Agaricomycotina</taxon>
        <taxon>Agaricomycetes</taxon>
        <taxon>Agaricomycetidae</taxon>
        <taxon>Boletales</taxon>
        <taxon>Sclerodermatineae</taxon>
        <taxon>Pisolithaceae</taxon>
        <taxon>Pisolithus</taxon>
    </lineage>
</organism>
<reference evidence="3" key="2">
    <citation type="submission" date="2015-01" db="EMBL/GenBank/DDBJ databases">
        <title>Evolutionary Origins and Diversification of the Mycorrhizal Mutualists.</title>
        <authorList>
            <consortium name="DOE Joint Genome Institute"/>
            <consortium name="Mycorrhizal Genomics Consortium"/>
            <person name="Kohler A."/>
            <person name="Kuo A."/>
            <person name="Nagy L.G."/>
            <person name="Floudas D."/>
            <person name="Copeland A."/>
            <person name="Barry K.W."/>
            <person name="Cichocki N."/>
            <person name="Veneault-Fourrey C."/>
            <person name="LaButti K."/>
            <person name="Lindquist E.A."/>
            <person name="Lipzen A."/>
            <person name="Lundell T."/>
            <person name="Morin E."/>
            <person name="Murat C."/>
            <person name="Riley R."/>
            <person name="Ohm R."/>
            <person name="Sun H."/>
            <person name="Tunlid A."/>
            <person name="Henrissat B."/>
            <person name="Grigoriev I.V."/>
            <person name="Hibbett D.S."/>
            <person name="Martin F."/>
        </authorList>
    </citation>
    <scope>NUCLEOTIDE SEQUENCE [LARGE SCALE GENOMIC DNA]</scope>
    <source>
        <strain evidence="3">Marx 270</strain>
    </source>
</reference>
<reference evidence="2 3" key="1">
    <citation type="submission" date="2014-04" db="EMBL/GenBank/DDBJ databases">
        <authorList>
            <consortium name="DOE Joint Genome Institute"/>
            <person name="Kuo A."/>
            <person name="Kohler A."/>
            <person name="Costa M.D."/>
            <person name="Nagy L.G."/>
            <person name="Floudas D."/>
            <person name="Copeland A."/>
            <person name="Barry K.W."/>
            <person name="Cichocki N."/>
            <person name="Veneault-Fourrey C."/>
            <person name="LaButti K."/>
            <person name="Lindquist E.A."/>
            <person name="Lipzen A."/>
            <person name="Lundell T."/>
            <person name="Morin E."/>
            <person name="Murat C."/>
            <person name="Sun H."/>
            <person name="Tunlid A."/>
            <person name="Henrissat B."/>
            <person name="Grigoriev I.V."/>
            <person name="Hibbett D.S."/>
            <person name="Martin F."/>
            <person name="Nordberg H.P."/>
            <person name="Cantor M.N."/>
            <person name="Hua S.X."/>
        </authorList>
    </citation>
    <scope>NUCLEOTIDE SEQUENCE [LARGE SCALE GENOMIC DNA]</scope>
    <source>
        <strain evidence="2 3">Marx 270</strain>
    </source>
</reference>
<accession>A0A0C3P490</accession>
<dbReference type="HOGENOM" id="CLU_2400596_0_0_1"/>
<evidence type="ECO:0000256" key="1">
    <source>
        <dbReference type="SAM" id="MobiDB-lite"/>
    </source>
</evidence>
<name>A0A0C3P490_PISTI</name>
<evidence type="ECO:0000313" key="2">
    <source>
        <dbReference type="EMBL" id="KIO02099.1"/>
    </source>
</evidence>
<feature type="region of interest" description="Disordered" evidence="1">
    <location>
        <begin position="1"/>
        <end position="34"/>
    </location>
</feature>
<feature type="compositionally biased region" description="Polar residues" evidence="1">
    <location>
        <begin position="1"/>
        <end position="12"/>
    </location>
</feature>
<protein>
    <submittedName>
        <fullName evidence="2">Uncharacterized protein</fullName>
    </submittedName>
</protein>